<dbReference type="Proteomes" id="UP001221757">
    <property type="component" value="Unassembled WGS sequence"/>
</dbReference>
<dbReference type="Pfam" id="PF20153">
    <property type="entry name" value="DUF6535"/>
    <property type="match status" value="1"/>
</dbReference>
<accession>A0AAD7GKQ7</accession>
<protein>
    <recommendedName>
        <fullName evidence="2">DUF6535 domain-containing protein</fullName>
    </recommendedName>
</protein>
<evidence type="ECO:0000256" key="1">
    <source>
        <dbReference type="SAM" id="Phobius"/>
    </source>
</evidence>
<evidence type="ECO:0000313" key="4">
    <source>
        <dbReference type="Proteomes" id="UP001221757"/>
    </source>
</evidence>
<keyword evidence="4" id="KW-1185">Reference proteome</keyword>
<dbReference type="InterPro" id="IPR045338">
    <property type="entry name" value="DUF6535"/>
</dbReference>
<feature type="transmembrane region" description="Helical" evidence="1">
    <location>
        <begin position="50"/>
        <end position="70"/>
    </location>
</feature>
<keyword evidence="1" id="KW-0472">Membrane</keyword>
<dbReference type="AlphaFoldDB" id="A0AAD7GKQ7"/>
<organism evidence="3 4">
    <name type="scientific">Mycena rosella</name>
    <name type="common">Pink bonnet</name>
    <name type="synonym">Agaricus rosellus</name>
    <dbReference type="NCBI Taxonomy" id="1033263"/>
    <lineage>
        <taxon>Eukaryota</taxon>
        <taxon>Fungi</taxon>
        <taxon>Dikarya</taxon>
        <taxon>Basidiomycota</taxon>
        <taxon>Agaricomycotina</taxon>
        <taxon>Agaricomycetes</taxon>
        <taxon>Agaricomycetidae</taxon>
        <taxon>Agaricales</taxon>
        <taxon>Marasmiineae</taxon>
        <taxon>Mycenaceae</taxon>
        <taxon>Mycena</taxon>
    </lineage>
</organism>
<sequence length="84" mass="9322">MMPHPQMQRAIPTYIPLANSDAAQSDIWAIYLAEAEKYDKALVESWRDNVTGLLAGIFSAIVTGFIIDAYKTLRADSGIQLFNC</sequence>
<name>A0AAD7GKQ7_MYCRO</name>
<keyword evidence="1" id="KW-0812">Transmembrane</keyword>
<proteinExistence type="predicted"/>
<keyword evidence="1" id="KW-1133">Transmembrane helix</keyword>
<gene>
    <name evidence="3" type="ORF">B0H17DRAFT_1255831</name>
</gene>
<dbReference type="EMBL" id="JARKIE010000022">
    <property type="protein sequence ID" value="KAJ7699627.1"/>
    <property type="molecule type" value="Genomic_DNA"/>
</dbReference>
<evidence type="ECO:0000313" key="3">
    <source>
        <dbReference type="EMBL" id="KAJ7699627.1"/>
    </source>
</evidence>
<feature type="domain" description="DUF6535" evidence="2">
    <location>
        <begin position="28"/>
        <end position="78"/>
    </location>
</feature>
<reference evidence="3" key="1">
    <citation type="submission" date="2023-03" db="EMBL/GenBank/DDBJ databases">
        <title>Massive genome expansion in bonnet fungi (Mycena s.s.) driven by repeated elements and novel gene families across ecological guilds.</title>
        <authorList>
            <consortium name="Lawrence Berkeley National Laboratory"/>
            <person name="Harder C.B."/>
            <person name="Miyauchi S."/>
            <person name="Viragh M."/>
            <person name="Kuo A."/>
            <person name="Thoen E."/>
            <person name="Andreopoulos B."/>
            <person name="Lu D."/>
            <person name="Skrede I."/>
            <person name="Drula E."/>
            <person name="Henrissat B."/>
            <person name="Morin E."/>
            <person name="Kohler A."/>
            <person name="Barry K."/>
            <person name="LaButti K."/>
            <person name="Morin E."/>
            <person name="Salamov A."/>
            <person name="Lipzen A."/>
            <person name="Mereny Z."/>
            <person name="Hegedus B."/>
            <person name="Baldrian P."/>
            <person name="Stursova M."/>
            <person name="Weitz H."/>
            <person name="Taylor A."/>
            <person name="Grigoriev I.V."/>
            <person name="Nagy L.G."/>
            <person name="Martin F."/>
            <person name="Kauserud H."/>
        </authorList>
    </citation>
    <scope>NUCLEOTIDE SEQUENCE</scope>
    <source>
        <strain evidence="3">CBHHK067</strain>
    </source>
</reference>
<evidence type="ECO:0000259" key="2">
    <source>
        <dbReference type="Pfam" id="PF20153"/>
    </source>
</evidence>
<comment type="caution">
    <text evidence="3">The sequence shown here is derived from an EMBL/GenBank/DDBJ whole genome shotgun (WGS) entry which is preliminary data.</text>
</comment>